<dbReference type="SUPFAM" id="SSF48371">
    <property type="entry name" value="ARM repeat"/>
    <property type="match status" value="1"/>
</dbReference>
<comment type="caution">
    <text evidence="12">The sequence shown here is derived from an EMBL/GenBank/DDBJ whole genome shotgun (WGS) entry which is preliminary data.</text>
</comment>
<dbReference type="Gene3D" id="1.25.10.10">
    <property type="entry name" value="Leucine-rich Repeat Variant"/>
    <property type="match status" value="1"/>
</dbReference>
<dbReference type="FunFam" id="3.30.40.10:FF:000114">
    <property type="entry name" value="RING-type E3 ubiquitin transferase"/>
    <property type="match status" value="1"/>
</dbReference>
<evidence type="ECO:0000256" key="4">
    <source>
        <dbReference type="ARBA" id="ARBA00022679"/>
    </source>
</evidence>
<evidence type="ECO:0000256" key="7">
    <source>
        <dbReference type="ARBA" id="ARBA00074389"/>
    </source>
</evidence>
<comment type="pathway">
    <text evidence="2">Protein modification; protein ubiquitination.</text>
</comment>
<evidence type="ECO:0000256" key="1">
    <source>
        <dbReference type="ARBA" id="ARBA00000900"/>
    </source>
</evidence>
<dbReference type="Pfam" id="PF25598">
    <property type="entry name" value="ARM_PUB"/>
    <property type="match status" value="1"/>
</dbReference>
<dbReference type="EC" id="2.3.2.27" evidence="3"/>
<dbReference type="InterPro" id="IPR011989">
    <property type="entry name" value="ARM-like"/>
</dbReference>
<name>A0AA38KWE4_TAXCH</name>
<dbReference type="SUPFAM" id="SSF57850">
    <property type="entry name" value="RING/U-box"/>
    <property type="match status" value="1"/>
</dbReference>
<keyword evidence="6" id="KW-0833">Ubl conjugation pathway</keyword>
<organism evidence="12 13">
    <name type="scientific">Taxus chinensis</name>
    <name type="common">Chinese yew</name>
    <name type="synonym">Taxus wallichiana var. chinensis</name>
    <dbReference type="NCBI Taxonomy" id="29808"/>
    <lineage>
        <taxon>Eukaryota</taxon>
        <taxon>Viridiplantae</taxon>
        <taxon>Streptophyta</taxon>
        <taxon>Embryophyta</taxon>
        <taxon>Tracheophyta</taxon>
        <taxon>Spermatophyta</taxon>
        <taxon>Pinopsida</taxon>
        <taxon>Pinidae</taxon>
        <taxon>Conifers II</taxon>
        <taxon>Cupressales</taxon>
        <taxon>Taxaceae</taxon>
        <taxon>Taxus</taxon>
    </lineage>
</organism>
<evidence type="ECO:0000256" key="6">
    <source>
        <dbReference type="ARBA" id="ARBA00022786"/>
    </source>
</evidence>
<dbReference type="AlphaFoldDB" id="A0AA38KWE4"/>
<dbReference type="InterPro" id="IPR045210">
    <property type="entry name" value="RING-Ubox_PUB"/>
</dbReference>
<dbReference type="Proteomes" id="UP000824469">
    <property type="component" value="Unassembled WGS sequence"/>
</dbReference>
<dbReference type="PANTHER" id="PTHR23315">
    <property type="entry name" value="U BOX DOMAIN-CONTAINING"/>
    <property type="match status" value="1"/>
</dbReference>
<dbReference type="GO" id="GO:0061630">
    <property type="term" value="F:ubiquitin protein ligase activity"/>
    <property type="evidence" value="ECO:0007669"/>
    <property type="project" value="UniProtKB-EC"/>
</dbReference>
<dbReference type="Gene3D" id="3.30.40.10">
    <property type="entry name" value="Zinc/RING finger domain, C3HC4 (zinc finger)"/>
    <property type="match status" value="1"/>
</dbReference>
<dbReference type="Gene3D" id="1.20.930.20">
    <property type="entry name" value="Adaptor protein Cbl, N-terminal domain"/>
    <property type="match status" value="1"/>
</dbReference>
<feature type="repeat" description="ARM" evidence="10">
    <location>
        <begin position="438"/>
        <end position="480"/>
    </location>
</feature>
<feature type="repeat" description="ARM" evidence="10">
    <location>
        <begin position="563"/>
        <end position="605"/>
    </location>
</feature>
<dbReference type="FunFam" id="1.25.10.10:FF:000082">
    <property type="entry name" value="RING-type E3 ubiquitin transferase"/>
    <property type="match status" value="1"/>
</dbReference>
<keyword evidence="4" id="KW-0808">Transferase</keyword>
<dbReference type="InterPro" id="IPR013083">
    <property type="entry name" value="Znf_RING/FYVE/PHD"/>
</dbReference>
<reference evidence="12 13" key="1">
    <citation type="journal article" date="2021" name="Nat. Plants">
        <title>The Taxus genome provides insights into paclitaxel biosynthesis.</title>
        <authorList>
            <person name="Xiong X."/>
            <person name="Gou J."/>
            <person name="Liao Q."/>
            <person name="Li Y."/>
            <person name="Zhou Q."/>
            <person name="Bi G."/>
            <person name="Li C."/>
            <person name="Du R."/>
            <person name="Wang X."/>
            <person name="Sun T."/>
            <person name="Guo L."/>
            <person name="Liang H."/>
            <person name="Lu P."/>
            <person name="Wu Y."/>
            <person name="Zhang Z."/>
            <person name="Ro D.K."/>
            <person name="Shang Y."/>
            <person name="Huang S."/>
            <person name="Yan J."/>
        </authorList>
    </citation>
    <scope>NUCLEOTIDE SEQUENCE [LARGE SCALE GENOMIC DNA]</scope>
    <source>
        <strain evidence="12">Ta-2019</strain>
    </source>
</reference>
<dbReference type="PROSITE" id="PS51698">
    <property type="entry name" value="U_BOX"/>
    <property type="match status" value="1"/>
</dbReference>
<dbReference type="InterPro" id="IPR000225">
    <property type="entry name" value="Armadillo"/>
</dbReference>
<proteinExistence type="predicted"/>
<dbReference type="Pfam" id="PF04564">
    <property type="entry name" value="U-box"/>
    <property type="match status" value="1"/>
</dbReference>
<gene>
    <name evidence="12" type="ORF">KI387_037187</name>
</gene>
<accession>A0AA38KWE4</accession>
<dbReference type="InterPro" id="IPR058678">
    <property type="entry name" value="ARM_PUB"/>
</dbReference>
<feature type="domain" description="U-box" evidence="11">
    <location>
        <begin position="293"/>
        <end position="367"/>
    </location>
</feature>
<dbReference type="GO" id="GO:0007166">
    <property type="term" value="P:cell surface receptor signaling pathway"/>
    <property type="evidence" value="ECO:0007669"/>
    <property type="project" value="InterPro"/>
</dbReference>
<protein>
    <recommendedName>
        <fullName evidence="7">U-box domain-containing protein 12</fullName>
        <ecNumber evidence="3">2.3.2.27</ecNumber>
    </recommendedName>
    <alternativeName>
        <fullName evidence="8">Plant U-box protein 12</fullName>
    </alternativeName>
    <alternativeName>
        <fullName evidence="9">RING-type E3 ubiquitin transferase PUB12</fullName>
    </alternativeName>
</protein>
<dbReference type="InterPro" id="IPR057623">
    <property type="entry name" value="PUB12-19-like_N"/>
</dbReference>
<evidence type="ECO:0000256" key="9">
    <source>
        <dbReference type="ARBA" id="ARBA00076227"/>
    </source>
</evidence>
<dbReference type="InterPro" id="IPR016024">
    <property type="entry name" value="ARM-type_fold"/>
</dbReference>
<evidence type="ECO:0000256" key="5">
    <source>
        <dbReference type="ARBA" id="ARBA00022737"/>
    </source>
</evidence>
<feature type="repeat" description="ARM" evidence="10">
    <location>
        <begin position="522"/>
        <end position="564"/>
    </location>
</feature>
<dbReference type="PANTHER" id="PTHR23315:SF224">
    <property type="entry name" value="U-BOX DOMAIN-CONTAINING PROTEIN 1"/>
    <property type="match status" value="1"/>
</dbReference>
<evidence type="ECO:0000256" key="3">
    <source>
        <dbReference type="ARBA" id="ARBA00012483"/>
    </source>
</evidence>
<keyword evidence="5" id="KW-0677">Repeat</keyword>
<dbReference type="SMART" id="SM00185">
    <property type="entry name" value="ARM"/>
    <property type="match status" value="6"/>
</dbReference>
<evidence type="ECO:0000313" key="12">
    <source>
        <dbReference type="EMBL" id="KAH9309276.1"/>
    </source>
</evidence>
<dbReference type="InterPro" id="IPR036537">
    <property type="entry name" value="Adaptor_Cbl_N_dom_sf"/>
</dbReference>
<sequence>MEDRLRASRPGNLNLPVRLNMPAMAETQAVPANISPTSLVQSLIQQSRDIASMEKPKMFQIHNVMTITRRIKLLSVLFEEIKDTGIPLPPSAILCLKELSITIQRIKLVIETCKKRSCIWNLMENESMSLHLHELTAEIVKALDFLPLRLLDVTDDIREQVDLVHKQAQKAKPFVDPEDERLRRELIEHMKRFEERRSPEMYRLGRMLQRLGFKSPGDYQAELGKLEDEVSVQAGTGGVVVVSTLNNLIAMLLYAKCVLFGVVQEEEGDLAPCSPSFNEASTSGFSDGAQTFTVPDEFKCPISLDLMKDPVIVATGHTYDRASISQWLESGHCTCPKSGQKLLHLGLIPNFALRSLIAQWCEDNGVPFELNPEKAGRKPGKDHISSSQAAIEAIKMTAAFLVGKLATGSPDIQRQAAFELRLLAKSGMENRRCIAEAGAIPFLVSLLQSKDARTQENAVTALLNLSIYDNNRTLIMAAGALDFIIEVLHKGKSMESRENAAATLFSLSVIDDCKITIGTRPKAIPALVSLLKEGTSRGKRDAATALFNLSLYNGNKPLVVAAGAIPVLVELLLDERAGITDDALAVLSILAGSVEGLRAIGSTSALPVLVELLRLGSPKGKENSIAVLLAVCKSGGEDMVNRLLMISSTLHCLQSLAMTGSARAKRKATSLLKILSQYEKKVAVVNLL</sequence>
<dbReference type="Pfam" id="PF25368">
    <property type="entry name" value="PUB10_N"/>
    <property type="match status" value="1"/>
</dbReference>
<dbReference type="OMA" id="GQRLIHT"/>
<evidence type="ECO:0000259" key="11">
    <source>
        <dbReference type="PROSITE" id="PS51698"/>
    </source>
</evidence>
<keyword evidence="13" id="KW-1185">Reference proteome</keyword>
<comment type="catalytic activity">
    <reaction evidence="1">
        <text>S-ubiquitinyl-[E2 ubiquitin-conjugating enzyme]-L-cysteine + [acceptor protein]-L-lysine = [E2 ubiquitin-conjugating enzyme]-L-cysteine + N(6)-ubiquitinyl-[acceptor protein]-L-lysine.</text>
        <dbReference type="EC" id="2.3.2.27"/>
    </reaction>
</comment>
<dbReference type="SMART" id="SM00504">
    <property type="entry name" value="Ubox"/>
    <property type="match status" value="1"/>
</dbReference>
<dbReference type="EMBL" id="JAHRHJ020000007">
    <property type="protein sequence ID" value="KAH9309276.1"/>
    <property type="molecule type" value="Genomic_DNA"/>
</dbReference>
<dbReference type="InterPro" id="IPR003613">
    <property type="entry name" value="Ubox_domain"/>
</dbReference>
<dbReference type="GO" id="GO:0016567">
    <property type="term" value="P:protein ubiquitination"/>
    <property type="evidence" value="ECO:0007669"/>
    <property type="project" value="InterPro"/>
</dbReference>
<dbReference type="CDD" id="cd16664">
    <property type="entry name" value="RING-Ubox_PUB"/>
    <property type="match status" value="1"/>
</dbReference>
<evidence type="ECO:0000256" key="8">
    <source>
        <dbReference type="ARBA" id="ARBA00075465"/>
    </source>
</evidence>
<evidence type="ECO:0000256" key="2">
    <source>
        <dbReference type="ARBA" id="ARBA00004906"/>
    </source>
</evidence>
<dbReference type="PROSITE" id="PS50176">
    <property type="entry name" value="ARM_REPEAT"/>
    <property type="match status" value="3"/>
</dbReference>
<evidence type="ECO:0000313" key="13">
    <source>
        <dbReference type="Proteomes" id="UP000824469"/>
    </source>
</evidence>
<evidence type="ECO:0000256" key="10">
    <source>
        <dbReference type="PROSITE-ProRule" id="PRU00259"/>
    </source>
</evidence>